<proteinExistence type="predicted"/>
<name>A0ABX1TA70_9PROT</name>
<organism evidence="1 2">
    <name type="scientific">Candidatus Accumulibacter contiguus</name>
    <dbReference type="NCBI Taxonomy" id="2954381"/>
    <lineage>
        <taxon>Bacteria</taxon>
        <taxon>Pseudomonadati</taxon>
        <taxon>Pseudomonadota</taxon>
        <taxon>Betaproteobacteria</taxon>
        <taxon>Candidatus Accumulibacter</taxon>
    </lineage>
</organism>
<comment type="caution">
    <text evidence="1">The sequence shown here is derived from an EMBL/GenBank/DDBJ whole genome shotgun (WGS) entry which is preliminary data.</text>
</comment>
<evidence type="ECO:0000313" key="2">
    <source>
        <dbReference type="Proteomes" id="UP000886469"/>
    </source>
</evidence>
<dbReference type="Proteomes" id="UP000886469">
    <property type="component" value="Unassembled WGS sequence"/>
</dbReference>
<sequence>MSADLLFADARPGVHLVFGDSGNPPDVRQLGSALVLPLPLFDGSLVAGAVPMGMAVMPDGHILAMVIARVPALTSAAALSGPSPALSLSYDNAVNRAPFRWADTLWQRAPARVHRCRMGHRAPRVSQADAPIGVGQAAHQARMVESPWQLPRSDRRPRVRALWAEGQPRTAAVQEEFSPLSMVVRPALDVRFTGASAQPQQTSARWIDLFHRARPALAVPWGDGVTMTIDIDLASGAGSPSRLLVRHPWQIGRWPLPGRSPLPPGPEPDPPPYVGDPDLLFPWLGKGARVIIPILRTYLVHNDVTLTRVSNSLELPALSLSLSIDSSSWVWGWSASLPAHCLGDVLPAGPGEPVEIEAIVNGVNFRLLAENITRDRRFAQARITVSGRGIAAELGAPYAPVISRHNDADRTAQQLMGDALTFNAVSLGWDLDWHLTDWLVPAGVWSHTGTSIDACARIAAAAGGYVQASRHSKTLFVLPRYPVAPWDWSGIVPDFSLPSAATTRESVRWLEKPAYNSVYISGEGGGILAHVTRAGSAGDLLAPMVVDALTTHTEAARQRGISVLSDTGPKQHLVLETPVFSGVGIYPVGAFVAFSDGADSRRGIVRSVSLNATFPTVRQTIEIECHE</sequence>
<protein>
    <submittedName>
        <fullName evidence="1">Uncharacterized protein</fullName>
    </submittedName>
</protein>
<dbReference type="RefSeq" id="WP_169070064.1">
    <property type="nucleotide sequence ID" value="NZ_SPMX01000018.1"/>
</dbReference>
<dbReference type="EMBL" id="SPMX01000018">
    <property type="protein sequence ID" value="NMQ05298.1"/>
    <property type="molecule type" value="Genomic_DNA"/>
</dbReference>
<reference evidence="1" key="1">
    <citation type="submission" date="2019-03" db="EMBL/GenBank/DDBJ databases">
        <title>Metabolic reconstructions from genomes of highly enriched 'Candidatus Accumulibacter' and 'Candidatus Competibacter' bioreactor populations.</title>
        <authorList>
            <person name="Annavajhala M.K."/>
            <person name="Welles L."/>
            <person name="Abbas B."/>
            <person name="Sorokin D."/>
            <person name="Park H."/>
            <person name="Van Loosdrecht M."/>
            <person name="Chandran K."/>
        </authorList>
    </citation>
    <scope>NUCLEOTIDE SEQUENCE</scope>
    <source>
        <strain evidence="1">SBR_L</strain>
    </source>
</reference>
<keyword evidence="2" id="KW-1185">Reference proteome</keyword>
<accession>A0ABX1TA70</accession>
<evidence type="ECO:0000313" key="1">
    <source>
        <dbReference type="EMBL" id="NMQ05298.1"/>
    </source>
</evidence>
<gene>
    <name evidence="1" type="ORF">E4Q08_08440</name>
</gene>